<accession>A0AAW1XQ90</accession>
<dbReference type="Proteomes" id="UP001457282">
    <property type="component" value="Unassembled WGS sequence"/>
</dbReference>
<name>A0AAW1XQ90_RUBAR</name>
<organism evidence="7 8">
    <name type="scientific">Rubus argutus</name>
    <name type="common">Southern blackberry</name>
    <dbReference type="NCBI Taxonomy" id="59490"/>
    <lineage>
        <taxon>Eukaryota</taxon>
        <taxon>Viridiplantae</taxon>
        <taxon>Streptophyta</taxon>
        <taxon>Embryophyta</taxon>
        <taxon>Tracheophyta</taxon>
        <taxon>Spermatophyta</taxon>
        <taxon>Magnoliopsida</taxon>
        <taxon>eudicotyledons</taxon>
        <taxon>Gunneridae</taxon>
        <taxon>Pentapetalae</taxon>
        <taxon>rosids</taxon>
        <taxon>fabids</taxon>
        <taxon>Rosales</taxon>
        <taxon>Rosaceae</taxon>
        <taxon>Rosoideae</taxon>
        <taxon>Rosoideae incertae sedis</taxon>
        <taxon>Rubus</taxon>
    </lineage>
</organism>
<proteinExistence type="predicted"/>
<keyword evidence="6" id="KW-0812">Transmembrane</keyword>
<evidence type="ECO:0000313" key="7">
    <source>
        <dbReference type="EMBL" id="KAK9938524.1"/>
    </source>
</evidence>
<evidence type="ECO:0000256" key="2">
    <source>
        <dbReference type="ARBA" id="ARBA00022723"/>
    </source>
</evidence>
<dbReference type="GO" id="GO:0008270">
    <property type="term" value="F:zinc ion binding"/>
    <property type="evidence" value="ECO:0007669"/>
    <property type="project" value="UniProtKB-KW"/>
</dbReference>
<keyword evidence="4" id="KW-0862">Zinc</keyword>
<protein>
    <submittedName>
        <fullName evidence="7">Uncharacterized protein</fullName>
    </submittedName>
</protein>
<dbReference type="PANTHER" id="PTHR46151:SF12">
    <property type="entry name" value="RING_U-BOX SUPERFAMILY PROTEIN"/>
    <property type="match status" value="1"/>
</dbReference>
<keyword evidence="2" id="KW-0479">Metal-binding</keyword>
<comment type="caution">
    <text evidence="7">The sequence shown here is derived from an EMBL/GenBank/DDBJ whole genome shotgun (WGS) entry which is preliminary data.</text>
</comment>
<evidence type="ECO:0000256" key="6">
    <source>
        <dbReference type="SAM" id="Phobius"/>
    </source>
</evidence>
<dbReference type="AlphaFoldDB" id="A0AAW1XQ90"/>
<gene>
    <name evidence="7" type="ORF">M0R45_015254</name>
</gene>
<evidence type="ECO:0000256" key="3">
    <source>
        <dbReference type="ARBA" id="ARBA00022771"/>
    </source>
</evidence>
<dbReference type="GO" id="GO:0016020">
    <property type="term" value="C:membrane"/>
    <property type="evidence" value="ECO:0007669"/>
    <property type="project" value="UniProtKB-SubCell"/>
</dbReference>
<reference evidence="7 8" key="1">
    <citation type="journal article" date="2023" name="G3 (Bethesda)">
        <title>A chromosome-length genome assembly and annotation of blackberry (Rubus argutus, cv. 'Hillquist').</title>
        <authorList>
            <person name="Bruna T."/>
            <person name="Aryal R."/>
            <person name="Dudchenko O."/>
            <person name="Sargent D.J."/>
            <person name="Mead D."/>
            <person name="Buti M."/>
            <person name="Cavallini A."/>
            <person name="Hytonen T."/>
            <person name="Andres J."/>
            <person name="Pham M."/>
            <person name="Weisz D."/>
            <person name="Mascagni F."/>
            <person name="Usai G."/>
            <person name="Natali L."/>
            <person name="Bassil N."/>
            <person name="Fernandez G.E."/>
            <person name="Lomsadze A."/>
            <person name="Armour M."/>
            <person name="Olukolu B."/>
            <person name="Poorten T."/>
            <person name="Britton C."/>
            <person name="Davik J."/>
            <person name="Ashrafi H."/>
            <person name="Aiden E.L."/>
            <person name="Borodovsky M."/>
            <person name="Worthington M."/>
        </authorList>
    </citation>
    <scope>NUCLEOTIDE SEQUENCE [LARGE SCALE GENOMIC DNA]</scope>
    <source>
        <strain evidence="7">PI 553951</strain>
    </source>
</reference>
<feature type="transmembrane region" description="Helical" evidence="6">
    <location>
        <begin position="80"/>
        <end position="100"/>
    </location>
</feature>
<feature type="transmembrane region" description="Helical" evidence="6">
    <location>
        <begin position="46"/>
        <end position="68"/>
    </location>
</feature>
<dbReference type="EMBL" id="JBEDUW010000003">
    <property type="protein sequence ID" value="KAK9938524.1"/>
    <property type="molecule type" value="Genomic_DNA"/>
</dbReference>
<comment type="subcellular location">
    <subcellularLocation>
        <location evidence="1">Membrane</location>
    </subcellularLocation>
</comment>
<evidence type="ECO:0000256" key="5">
    <source>
        <dbReference type="ARBA" id="ARBA00023136"/>
    </source>
</evidence>
<keyword evidence="5 6" id="KW-0472">Membrane</keyword>
<keyword evidence="6" id="KW-1133">Transmembrane helix</keyword>
<keyword evidence="8" id="KW-1185">Reference proteome</keyword>
<evidence type="ECO:0000256" key="1">
    <source>
        <dbReference type="ARBA" id="ARBA00004370"/>
    </source>
</evidence>
<evidence type="ECO:0000256" key="4">
    <source>
        <dbReference type="ARBA" id="ARBA00022833"/>
    </source>
</evidence>
<keyword evidence="3" id="KW-0863">Zinc-finger</keyword>
<sequence>MSGLCKELFSGLLKGALRSKEAVSLWVSATIEGLGNGALIGVSKRVLLAAFTCILAVGTIVGAIHGAITGQKTETGFSSGAGIGVLAGAIAAIQLMDMFVDGQPLSRPYGHESHTYC</sequence>
<evidence type="ECO:0000313" key="8">
    <source>
        <dbReference type="Proteomes" id="UP001457282"/>
    </source>
</evidence>
<dbReference type="PANTHER" id="PTHR46151">
    <property type="entry name" value="NEP1-INTERACTING PROTEIN-LIKE 2"/>
    <property type="match status" value="1"/>
</dbReference>